<dbReference type="Gene3D" id="3.40.50.150">
    <property type="entry name" value="Vaccinia Virus protein VP39"/>
    <property type="match status" value="1"/>
</dbReference>
<keyword evidence="4" id="KW-1185">Reference proteome</keyword>
<evidence type="ECO:0000313" key="3">
    <source>
        <dbReference type="EMBL" id="KAE8147716.1"/>
    </source>
</evidence>
<gene>
    <name evidence="3" type="ORF">BDV25DRAFT_142483</name>
</gene>
<dbReference type="GO" id="GO:0032259">
    <property type="term" value="P:methylation"/>
    <property type="evidence" value="ECO:0007669"/>
    <property type="project" value="UniProtKB-KW"/>
</dbReference>
<dbReference type="AlphaFoldDB" id="A0A5N6TMX5"/>
<dbReference type="Proteomes" id="UP000325780">
    <property type="component" value="Unassembled WGS sequence"/>
</dbReference>
<dbReference type="OrthoDB" id="66144at2759"/>
<sequence length="273" mass="29884">MARTIRESLASGSGEIASAQRPVEYLETVEAYNRWAEVYDTDGNFLQALDSIEMQRLLPRLVAKVAESGPVRKLVDLGCGTGRNTRRLLEFAPQDAQVVGVDASPGMLEVARATINKEMEVDASGSERVLLDIYDLLQSPPVPPECSKEASGVISTLVLEHIPVAQFFEGVAALISSGGYFLLTNMHSDMGSISQAGFVDTATGTKIRPTSYSHTIEEVLKAAEEAGFDVVELDGEQVRERKVDETMVEQLGKRANKWVGVTVWFGICFRKRE</sequence>
<dbReference type="SUPFAM" id="SSF53335">
    <property type="entry name" value="S-adenosyl-L-methionine-dependent methyltransferases"/>
    <property type="match status" value="1"/>
</dbReference>
<protein>
    <submittedName>
        <fullName evidence="3">S-adenosyl-L-methionine-dependent methyltransferase</fullName>
    </submittedName>
</protein>
<feature type="domain" description="Methyltransferase" evidence="2">
    <location>
        <begin position="75"/>
        <end position="179"/>
    </location>
</feature>
<keyword evidence="3" id="KW-0489">Methyltransferase</keyword>
<proteinExistence type="predicted"/>
<dbReference type="InterPro" id="IPR041698">
    <property type="entry name" value="Methyltransf_25"/>
</dbReference>
<name>A0A5N6TMX5_ASPAV</name>
<accession>A0A5N6TMX5</accession>
<organism evidence="3 4">
    <name type="scientific">Aspergillus avenaceus</name>
    <dbReference type="NCBI Taxonomy" id="36643"/>
    <lineage>
        <taxon>Eukaryota</taxon>
        <taxon>Fungi</taxon>
        <taxon>Dikarya</taxon>
        <taxon>Ascomycota</taxon>
        <taxon>Pezizomycotina</taxon>
        <taxon>Eurotiomycetes</taxon>
        <taxon>Eurotiomycetidae</taxon>
        <taxon>Eurotiales</taxon>
        <taxon>Aspergillaceae</taxon>
        <taxon>Aspergillus</taxon>
        <taxon>Aspergillus subgen. Circumdati</taxon>
    </lineage>
</organism>
<dbReference type="InterPro" id="IPR029063">
    <property type="entry name" value="SAM-dependent_MTases_sf"/>
</dbReference>
<dbReference type="Pfam" id="PF13649">
    <property type="entry name" value="Methyltransf_25"/>
    <property type="match status" value="1"/>
</dbReference>
<dbReference type="CDD" id="cd02440">
    <property type="entry name" value="AdoMet_MTases"/>
    <property type="match status" value="1"/>
</dbReference>
<keyword evidence="1 3" id="KW-0808">Transferase</keyword>
<dbReference type="PANTHER" id="PTHR43861">
    <property type="entry name" value="TRANS-ACONITATE 2-METHYLTRANSFERASE-RELATED"/>
    <property type="match status" value="1"/>
</dbReference>
<evidence type="ECO:0000259" key="2">
    <source>
        <dbReference type="Pfam" id="PF13649"/>
    </source>
</evidence>
<dbReference type="GO" id="GO:0008168">
    <property type="term" value="F:methyltransferase activity"/>
    <property type="evidence" value="ECO:0007669"/>
    <property type="project" value="UniProtKB-KW"/>
</dbReference>
<dbReference type="EMBL" id="ML742194">
    <property type="protein sequence ID" value="KAE8147716.1"/>
    <property type="molecule type" value="Genomic_DNA"/>
</dbReference>
<evidence type="ECO:0000256" key="1">
    <source>
        <dbReference type="ARBA" id="ARBA00022679"/>
    </source>
</evidence>
<reference evidence="3 4" key="1">
    <citation type="submission" date="2019-04" db="EMBL/GenBank/DDBJ databases">
        <title>Friends and foes A comparative genomics study of 23 Aspergillus species from section Flavi.</title>
        <authorList>
            <consortium name="DOE Joint Genome Institute"/>
            <person name="Kjaerbolling I."/>
            <person name="Vesth T."/>
            <person name="Frisvad J.C."/>
            <person name="Nybo J.L."/>
            <person name="Theobald S."/>
            <person name="Kildgaard S."/>
            <person name="Isbrandt T."/>
            <person name="Kuo A."/>
            <person name="Sato A."/>
            <person name="Lyhne E.K."/>
            <person name="Kogle M.E."/>
            <person name="Wiebenga A."/>
            <person name="Kun R.S."/>
            <person name="Lubbers R.J."/>
            <person name="Makela M.R."/>
            <person name="Barry K."/>
            <person name="Chovatia M."/>
            <person name="Clum A."/>
            <person name="Daum C."/>
            <person name="Haridas S."/>
            <person name="He G."/>
            <person name="LaButti K."/>
            <person name="Lipzen A."/>
            <person name="Mondo S."/>
            <person name="Riley R."/>
            <person name="Salamov A."/>
            <person name="Simmons B.A."/>
            <person name="Magnuson J.K."/>
            <person name="Henrissat B."/>
            <person name="Mortensen U.H."/>
            <person name="Larsen T.O."/>
            <person name="Devries R.P."/>
            <person name="Grigoriev I.V."/>
            <person name="Machida M."/>
            <person name="Baker S.E."/>
            <person name="Andersen M.R."/>
        </authorList>
    </citation>
    <scope>NUCLEOTIDE SEQUENCE [LARGE SCALE GENOMIC DNA]</scope>
    <source>
        <strain evidence="3 4">IBT 18842</strain>
    </source>
</reference>
<evidence type="ECO:0000313" key="4">
    <source>
        <dbReference type="Proteomes" id="UP000325780"/>
    </source>
</evidence>